<protein>
    <submittedName>
        <fullName evidence="1">Uncharacterized protein</fullName>
    </submittedName>
</protein>
<gene>
    <name evidence="1" type="ORF">G3W61_02640</name>
</gene>
<accession>A0A6L9VKU4</accession>
<dbReference type="AlphaFoldDB" id="A0A6L9VKU4"/>
<sequence length="118" mass="13193">MKELDGYMLEEVMASNLTTGDVIWSRFCRFNTKWESVTVSLAANGKVRLSTFSGEEDVAASKIIGRRCGFADLKVLIDRWARGDASQDQVDHLIENKMLYLAGGRVFKTAKGEMLLGR</sequence>
<evidence type="ECO:0000313" key="1">
    <source>
        <dbReference type="EMBL" id="NEL75161.1"/>
    </source>
</evidence>
<dbReference type="EMBL" id="JAAGYU010000006">
    <property type="protein sequence ID" value="NEL75161.1"/>
    <property type="molecule type" value="Genomic_DNA"/>
</dbReference>
<evidence type="ECO:0000313" key="2">
    <source>
        <dbReference type="Proteomes" id="UP000471082"/>
    </source>
</evidence>
<dbReference type="Proteomes" id="UP000471082">
    <property type="component" value="Unassembled WGS sequence"/>
</dbReference>
<dbReference type="GeneID" id="61777020"/>
<comment type="caution">
    <text evidence="1">The sequence shown here is derived from an EMBL/GenBank/DDBJ whole genome shotgun (WGS) entry which is preliminary data.</text>
</comment>
<name>A0A6L9VKU4_XANPE</name>
<organism evidence="1 2">
    <name type="scientific">Xanthomonas perforans</name>
    <dbReference type="NCBI Taxonomy" id="442694"/>
    <lineage>
        <taxon>Bacteria</taxon>
        <taxon>Pseudomonadati</taxon>
        <taxon>Pseudomonadota</taxon>
        <taxon>Gammaproteobacteria</taxon>
        <taxon>Lysobacterales</taxon>
        <taxon>Lysobacteraceae</taxon>
        <taxon>Xanthomonas</taxon>
    </lineage>
</organism>
<proteinExistence type="predicted"/>
<reference evidence="1 2" key="1">
    <citation type="submission" date="2019-11" db="EMBL/GenBank/DDBJ databases">
        <title>Genome-resolved metagenomics to study the prevalence of co-infection and intraspecific heterogeneity among plant pathogen metapopulations.</title>
        <authorList>
            <person name="Newberry E."/>
            <person name="Bhandari R."/>
            <person name="Kemble J."/>
            <person name="Sikora E."/>
            <person name="Potnis N."/>
        </authorList>
    </citation>
    <scope>NUCLEOTIDE SEQUENCE [LARGE SCALE GENOMIC DNA]</scope>
    <source>
        <strain evidence="1">Xp_Tom_Tuscaloosa_18b</strain>
    </source>
</reference>
<dbReference type="RefSeq" id="WP_126952711.1">
    <property type="nucleotide sequence ID" value="NZ_CP018475.1"/>
</dbReference>